<sequence>MATSIGPPMFCGLSHQNAYIMTPTVRPTRPSFANSKTINERLASNTAALLTRRAVERLSSKNGCIFSFLGVVPFTIRAFHASSCFEAQGQRQLTDQLQIQLFCQRQGPSGAVDSGMCVERRAQRCYRHVPCVRITSDSLAYGLRSISKAQKRASSCRSLRRIAGRAALRLCSTVTNERHESTARSFCPAPSSMSAQEAIGGDSAPRWGEIASGGARSPPPSVAQAQISPYARVI</sequence>
<proteinExistence type="predicted"/>
<dbReference type="EMBL" id="MU277195">
    <property type="protein sequence ID" value="KAI0065603.1"/>
    <property type="molecule type" value="Genomic_DNA"/>
</dbReference>
<evidence type="ECO:0000313" key="2">
    <source>
        <dbReference type="Proteomes" id="UP000814140"/>
    </source>
</evidence>
<accession>A0ACB8TBS9</accession>
<keyword evidence="2" id="KW-1185">Reference proteome</keyword>
<comment type="caution">
    <text evidence="1">The sequence shown here is derived from an EMBL/GenBank/DDBJ whole genome shotgun (WGS) entry which is preliminary data.</text>
</comment>
<evidence type="ECO:0000313" key="1">
    <source>
        <dbReference type="EMBL" id="KAI0065603.1"/>
    </source>
</evidence>
<gene>
    <name evidence="1" type="ORF">BV25DRAFT_1710503</name>
</gene>
<dbReference type="Proteomes" id="UP000814140">
    <property type="component" value="Unassembled WGS sequence"/>
</dbReference>
<protein>
    <submittedName>
        <fullName evidence="1">Uncharacterized protein</fullName>
    </submittedName>
</protein>
<name>A0ACB8TBS9_9AGAM</name>
<organism evidence="1 2">
    <name type="scientific">Artomyces pyxidatus</name>
    <dbReference type="NCBI Taxonomy" id="48021"/>
    <lineage>
        <taxon>Eukaryota</taxon>
        <taxon>Fungi</taxon>
        <taxon>Dikarya</taxon>
        <taxon>Basidiomycota</taxon>
        <taxon>Agaricomycotina</taxon>
        <taxon>Agaricomycetes</taxon>
        <taxon>Russulales</taxon>
        <taxon>Auriscalpiaceae</taxon>
        <taxon>Artomyces</taxon>
    </lineage>
</organism>
<reference evidence="1" key="2">
    <citation type="journal article" date="2022" name="New Phytol.">
        <title>Evolutionary transition to the ectomycorrhizal habit in the genomes of a hyperdiverse lineage of mushroom-forming fungi.</title>
        <authorList>
            <person name="Looney B."/>
            <person name="Miyauchi S."/>
            <person name="Morin E."/>
            <person name="Drula E."/>
            <person name="Courty P.E."/>
            <person name="Kohler A."/>
            <person name="Kuo A."/>
            <person name="LaButti K."/>
            <person name="Pangilinan J."/>
            <person name="Lipzen A."/>
            <person name="Riley R."/>
            <person name="Andreopoulos W."/>
            <person name="He G."/>
            <person name="Johnson J."/>
            <person name="Nolan M."/>
            <person name="Tritt A."/>
            <person name="Barry K.W."/>
            <person name="Grigoriev I.V."/>
            <person name="Nagy L.G."/>
            <person name="Hibbett D."/>
            <person name="Henrissat B."/>
            <person name="Matheny P.B."/>
            <person name="Labbe J."/>
            <person name="Martin F.M."/>
        </authorList>
    </citation>
    <scope>NUCLEOTIDE SEQUENCE</scope>
    <source>
        <strain evidence="1">HHB10654</strain>
    </source>
</reference>
<reference evidence="1" key="1">
    <citation type="submission" date="2021-03" db="EMBL/GenBank/DDBJ databases">
        <authorList>
            <consortium name="DOE Joint Genome Institute"/>
            <person name="Ahrendt S."/>
            <person name="Looney B.P."/>
            <person name="Miyauchi S."/>
            <person name="Morin E."/>
            <person name="Drula E."/>
            <person name="Courty P.E."/>
            <person name="Chicoki N."/>
            <person name="Fauchery L."/>
            <person name="Kohler A."/>
            <person name="Kuo A."/>
            <person name="Labutti K."/>
            <person name="Pangilinan J."/>
            <person name="Lipzen A."/>
            <person name="Riley R."/>
            <person name="Andreopoulos W."/>
            <person name="He G."/>
            <person name="Johnson J."/>
            <person name="Barry K.W."/>
            <person name="Grigoriev I.V."/>
            <person name="Nagy L."/>
            <person name="Hibbett D."/>
            <person name="Henrissat B."/>
            <person name="Matheny P.B."/>
            <person name="Labbe J."/>
            <person name="Martin F."/>
        </authorList>
    </citation>
    <scope>NUCLEOTIDE SEQUENCE</scope>
    <source>
        <strain evidence="1">HHB10654</strain>
    </source>
</reference>